<evidence type="ECO:0008006" key="3">
    <source>
        <dbReference type="Google" id="ProtNLM"/>
    </source>
</evidence>
<evidence type="ECO:0000313" key="1">
    <source>
        <dbReference type="EMBL" id="OGI37867.1"/>
    </source>
</evidence>
<dbReference type="Proteomes" id="UP000178379">
    <property type="component" value="Unassembled WGS sequence"/>
</dbReference>
<protein>
    <recommendedName>
        <fullName evidence="3">Porin domain-containing protein</fullName>
    </recommendedName>
</protein>
<organism evidence="1 2">
    <name type="scientific">Candidatus Muproteobacteria bacterium RBG_16_62_13</name>
    <dbReference type="NCBI Taxonomy" id="1817756"/>
    <lineage>
        <taxon>Bacteria</taxon>
        <taxon>Pseudomonadati</taxon>
        <taxon>Pseudomonadota</taxon>
        <taxon>Candidatus Muproteobacteria</taxon>
    </lineage>
</organism>
<dbReference type="SUPFAM" id="SSF56935">
    <property type="entry name" value="Porins"/>
    <property type="match status" value="1"/>
</dbReference>
<sequence>MMSLVGALWTGAAEAIPAFARKEQAPCNVCHTTWPMLSATGRQYKENGYTFVRGGGGGAEKTSEPFGWEKIFPITALINARPYDKKDSGDTKTRAIHEVELMVAGQMYGKVSGWFELESEDEEDFAVGLKFAALGYHHSAAVNVQAAWATLTWIDPYDTYSTTRRMTGPNQAQVINQTFGGADRPGTSGGRLRDSRQVISLSGRPLDRLFYSMGITGVTGDTEGVSPATTFARLAFDVSPNTMVGLLAINGTCEATITPRTNCTVDRKYSRVGVDLQSDIGPARLMAVHLQAEDDNAGATATVKNKAWYVQGTYAFQQGGRPSWVPLVRLDYYEQSNGVNVFKEGVFGATYYFTQNVKGSVEYMRQLEVPTGQVEDKRFTLQLIATF</sequence>
<name>A0A1F6SY43_9PROT</name>
<proteinExistence type="predicted"/>
<dbReference type="InterPro" id="IPR023614">
    <property type="entry name" value="Porin_dom_sf"/>
</dbReference>
<gene>
    <name evidence="1" type="ORF">A2140_09075</name>
</gene>
<dbReference type="AlphaFoldDB" id="A0A1F6SY43"/>
<comment type="caution">
    <text evidence="1">The sequence shown here is derived from an EMBL/GenBank/DDBJ whole genome shotgun (WGS) entry which is preliminary data.</text>
</comment>
<reference evidence="1 2" key="1">
    <citation type="journal article" date="2016" name="Nat. Commun.">
        <title>Thousands of microbial genomes shed light on interconnected biogeochemical processes in an aquifer system.</title>
        <authorList>
            <person name="Anantharaman K."/>
            <person name="Brown C.T."/>
            <person name="Hug L.A."/>
            <person name="Sharon I."/>
            <person name="Castelle C.J."/>
            <person name="Probst A.J."/>
            <person name="Thomas B.C."/>
            <person name="Singh A."/>
            <person name="Wilkins M.J."/>
            <person name="Karaoz U."/>
            <person name="Brodie E.L."/>
            <person name="Williams K.H."/>
            <person name="Hubbard S.S."/>
            <person name="Banfield J.F."/>
        </authorList>
    </citation>
    <scope>NUCLEOTIDE SEQUENCE [LARGE SCALE GENOMIC DNA]</scope>
</reference>
<accession>A0A1F6SY43</accession>
<evidence type="ECO:0000313" key="2">
    <source>
        <dbReference type="Proteomes" id="UP000178379"/>
    </source>
</evidence>
<dbReference type="EMBL" id="MFSQ01000136">
    <property type="protein sequence ID" value="OGI37867.1"/>
    <property type="molecule type" value="Genomic_DNA"/>
</dbReference>
<dbReference type="Gene3D" id="2.40.160.10">
    <property type="entry name" value="Porin"/>
    <property type="match status" value="1"/>
</dbReference>